<feature type="signal peptide" evidence="1">
    <location>
        <begin position="1"/>
        <end position="23"/>
    </location>
</feature>
<name>A0ABP1PU34_9HEXA</name>
<reference evidence="2 3" key="1">
    <citation type="submission" date="2024-08" db="EMBL/GenBank/DDBJ databases">
        <authorList>
            <person name="Cucini C."/>
            <person name="Frati F."/>
        </authorList>
    </citation>
    <scope>NUCLEOTIDE SEQUENCE [LARGE SCALE GENOMIC DNA]</scope>
</reference>
<organism evidence="2 3">
    <name type="scientific">Orchesella dallaii</name>
    <dbReference type="NCBI Taxonomy" id="48710"/>
    <lineage>
        <taxon>Eukaryota</taxon>
        <taxon>Metazoa</taxon>
        <taxon>Ecdysozoa</taxon>
        <taxon>Arthropoda</taxon>
        <taxon>Hexapoda</taxon>
        <taxon>Collembola</taxon>
        <taxon>Entomobryomorpha</taxon>
        <taxon>Entomobryoidea</taxon>
        <taxon>Orchesellidae</taxon>
        <taxon>Orchesellinae</taxon>
        <taxon>Orchesella</taxon>
    </lineage>
</organism>
<sequence length="241" mass="27871">MKFVPGVLSAVLFLVHCAQPAYCLLQLNGCPDFEDLREESRQNQTQWGIMSLGNTTSYKIIQPEVNVLSSCSETVTRYFIVDNSRKEKLATTRQIFPRVDELPSPDAFTLKAEYFDGFHYFQRSEYCVNAFMDFAISLRVCQPICNSFYSGSKVRLCIPKCCAPDEVLGYWSYRCVRLHQQEPKWQPVVCKGENCTQVDPSETIHYYRHTLPCIRNSMRRHPLRSIELLVADAKAKEEKEK</sequence>
<accession>A0ABP1PU34</accession>
<proteinExistence type="predicted"/>
<protein>
    <submittedName>
        <fullName evidence="2">Uncharacterized protein</fullName>
    </submittedName>
</protein>
<feature type="chain" id="PRO_5047121361" evidence="1">
    <location>
        <begin position="24"/>
        <end position="241"/>
    </location>
</feature>
<evidence type="ECO:0000313" key="3">
    <source>
        <dbReference type="Proteomes" id="UP001642540"/>
    </source>
</evidence>
<comment type="caution">
    <text evidence="2">The sequence shown here is derived from an EMBL/GenBank/DDBJ whole genome shotgun (WGS) entry which is preliminary data.</text>
</comment>
<dbReference type="EMBL" id="CAXLJM020000008">
    <property type="protein sequence ID" value="CAL8075476.1"/>
    <property type="molecule type" value="Genomic_DNA"/>
</dbReference>
<keyword evidence="3" id="KW-1185">Reference proteome</keyword>
<evidence type="ECO:0000313" key="2">
    <source>
        <dbReference type="EMBL" id="CAL8075476.1"/>
    </source>
</evidence>
<gene>
    <name evidence="2" type="ORF">ODALV1_LOCUS3187</name>
</gene>
<keyword evidence="1" id="KW-0732">Signal</keyword>
<evidence type="ECO:0000256" key="1">
    <source>
        <dbReference type="SAM" id="SignalP"/>
    </source>
</evidence>
<dbReference type="Proteomes" id="UP001642540">
    <property type="component" value="Unassembled WGS sequence"/>
</dbReference>